<proteinExistence type="inferred from homology"/>
<dbReference type="Gene3D" id="2.40.50.40">
    <property type="match status" value="1"/>
</dbReference>
<dbReference type="SUPFAM" id="SSF54117">
    <property type="entry name" value="Interleukin 8-like chemokines"/>
    <property type="match status" value="1"/>
</dbReference>
<feature type="domain" description="Chemokine interleukin-8-like" evidence="12">
    <location>
        <begin position="62"/>
        <end position="125"/>
    </location>
</feature>
<evidence type="ECO:0000256" key="10">
    <source>
        <dbReference type="ARBA" id="ARBA00077260"/>
    </source>
</evidence>
<organism evidence="13 14">
    <name type="scientific">Bos indicus x Bos taurus</name>
    <name type="common">Hybrid cattle</name>
    <dbReference type="NCBI Taxonomy" id="30522"/>
    <lineage>
        <taxon>Eukaryota</taxon>
        <taxon>Metazoa</taxon>
        <taxon>Chordata</taxon>
        <taxon>Craniata</taxon>
        <taxon>Vertebrata</taxon>
        <taxon>Euteleostomi</taxon>
        <taxon>Mammalia</taxon>
        <taxon>Eutheria</taxon>
        <taxon>Laurasiatheria</taxon>
        <taxon>Artiodactyla</taxon>
        <taxon>Ruminantia</taxon>
        <taxon>Pecora</taxon>
        <taxon>Bovidae</taxon>
        <taxon>Bovinae</taxon>
        <taxon>Bos</taxon>
    </lineage>
</organism>
<reference evidence="13" key="3">
    <citation type="submission" date="2025-09" db="UniProtKB">
        <authorList>
            <consortium name="Ensembl"/>
        </authorList>
    </citation>
    <scope>IDENTIFICATION</scope>
</reference>
<comment type="similarity">
    <text evidence="2">Belongs to the intercrine beta (chemokine CC) family.</text>
</comment>
<accession>A0A4W2EP93</accession>
<evidence type="ECO:0000256" key="1">
    <source>
        <dbReference type="ARBA" id="ARBA00004613"/>
    </source>
</evidence>
<keyword evidence="8" id="KW-0395">Inflammatory response</keyword>
<comment type="subcellular location">
    <subcellularLocation>
        <location evidence="1">Secreted</location>
    </subcellularLocation>
</comment>
<feature type="region of interest" description="Disordered" evidence="11">
    <location>
        <begin position="135"/>
        <end position="184"/>
    </location>
</feature>
<dbReference type="GO" id="GO:0008009">
    <property type="term" value="F:chemokine activity"/>
    <property type="evidence" value="ECO:0007669"/>
    <property type="project" value="InterPro"/>
</dbReference>
<evidence type="ECO:0000256" key="7">
    <source>
        <dbReference type="ARBA" id="ARBA00023157"/>
    </source>
</evidence>
<evidence type="ECO:0000256" key="9">
    <source>
        <dbReference type="ARBA" id="ARBA00070046"/>
    </source>
</evidence>
<dbReference type="Ensembl" id="ENSBIXT00000048559.1">
    <property type="protein sequence ID" value="ENSBIXP00000038569.1"/>
    <property type="gene ID" value="ENSBIXG00000004350.1"/>
</dbReference>
<sequence length="184" mass="20569">MRGRTPQLGHPCRAPVKPQGAHVAAHARRCHVCGRPCRVHAPPYMHVLRLEPMGGCVVAGAFEDCCLAYHRRARLSLLRHAQSYHRQDVSGSCNLPAVIFFLPQKNKMVCGRPGDRWVRAWMKILDARKNSQYHHGTRRNFQVPHSGVRKLSSGTSTLPLSRFSGPTRNNKRKTSLLSTANPGP</sequence>
<evidence type="ECO:0000256" key="2">
    <source>
        <dbReference type="ARBA" id="ARBA00010868"/>
    </source>
</evidence>
<keyword evidence="5" id="KW-0964">Secreted</keyword>
<dbReference type="GO" id="GO:0005615">
    <property type="term" value="C:extracellular space"/>
    <property type="evidence" value="ECO:0007669"/>
    <property type="project" value="UniProtKB-KW"/>
</dbReference>
<dbReference type="AlphaFoldDB" id="A0A4W2EP93"/>
<evidence type="ECO:0000313" key="13">
    <source>
        <dbReference type="Ensembl" id="ENSBIXP00000038569.1"/>
    </source>
</evidence>
<evidence type="ECO:0000256" key="4">
    <source>
        <dbReference type="ARBA" id="ARBA00022514"/>
    </source>
</evidence>
<evidence type="ECO:0000256" key="6">
    <source>
        <dbReference type="ARBA" id="ARBA00022729"/>
    </source>
</evidence>
<keyword evidence="4" id="KW-0202">Cytokine</keyword>
<dbReference type="Pfam" id="PF00048">
    <property type="entry name" value="IL8"/>
    <property type="match status" value="1"/>
</dbReference>
<dbReference type="SMART" id="SM00199">
    <property type="entry name" value="SCY"/>
    <property type="match status" value="1"/>
</dbReference>
<evidence type="ECO:0000313" key="14">
    <source>
        <dbReference type="Proteomes" id="UP000314981"/>
    </source>
</evidence>
<evidence type="ECO:0000256" key="8">
    <source>
        <dbReference type="ARBA" id="ARBA00023198"/>
    </source>
</evidence>
<reference evidence="13" key="2">
    <citation type="submission" date="2025-08" db="UniProtKB">
        <authorList>
            <consortium name="Ensembl"/>
        </authorList>
    </citation>
    <scope>IDENTIFICATION</scope>
</reference>
<protein>
    <recommendedName>
        <fullName evidence="9">C-C motif chemokine 25</fullName>
    </recommendedName>
    <alternativeName>
        <fullName evidence="10">Small-inducible cytokine A25</fullName>
    </alternativeName>
</protein>
<keyword evidence="3" id="KW-0145">Chemotaxis</keyword>
<dbReference type="GO" id="GO:0006954">
    <property type="term" value="P:inflammatory response"/>
    <property type="evidence" value="ECO:0007669"/>
    <property type="project" value="UniProtKB-KW"/>
</dbReference>
<keyword evidence="14" id="KW-1185">Reference proteome</keyword>
<keyword evidence="6" id="KW-0732">Signal</keyword>
<evidence type="ECO:0000256" key="3">
    <source>
        <dbReference type="ARBA" id="ARBA00022500"/>
    </source>
</evidence>
<gene>
    <name evidence="13" type="primary">CCL25</name>
</gene>
<evidence type="ECO:0000256" key="11">
    <source>
        <dbReference type="SAM" id="MobiDB-lite"/>
    </source>
</evidence>
<evidence type="ECO:0000256" key="5">
    <source>
        <dbReference type="ARBA" id="ARBA00022525"/>
    </source>
</evidence>
<keyword evidence="7" id="KW-1015">Disulfide bond</keyword>
<evidence type="ECO:0000259" key="12">
    <source>
        <dbReference type="SMART" id="SM00199"/>
    </source>
</evidence>
<dbReference type="FunFam" id="2.40.50.40:FF:000026">
    <property type="entry name" value="C-C motif chemokine 25"/>
    <property type="match status" value="1"/>
</dbReference>
<dbReference type="InterPro" id="IPR001811">
    <property type="entry name" value="Chemokine_IL8-like_dom"/>
</dbReference>
<dbReference type="GO" id="GO:0006955">
    <property type="term" value="P:immune response"/>
    <property type="evidence" value="ECO:0007669"/>
    <property type="project" value="InterPro"/>
</dbReference>
<dbReference type="InterPro" id="IPR036048">
    <property type="entry name" value="Interleukin_8-like_sf"/>
</dbReference>
<reference evidence="13 14" key="1">
    <citation type="submission" date="2018-11" db="EMBL/GenBank/DDBJ databases">
        <title>Haplotype-resolved cattle genomes.</title>
        <authorList>
            <person name="Low W.Y."/>
            <person name="Tearle R."/>
            <person name="Bickhart D.M."/>
            <person name="Rosen B.D."/>
            <person name="Koren S."/>
            <person name="Rhie A."/>
            <person name="Hiendleder S."/>
            <person name="Phillippy A.M."/>
            <person name="Smith T.P.L."/>
            <person name="Williams J.L."/>
        </authorList>
    </citation>
    <scope>NUCLEOTIDE SEQUENCE [LARGE SCALE GENOMIC DNA]</scope>
</reference>
<name>A0A4W2EP93_BOBOX</name>
<dbReference type="Proteomes" id="UP000314981">
    <property type="component" value="Chromosome 7"/>
</dbReference>
<feature type="compositionally biased region" description="Polar residues" evidence="11">
    <location>
        <begin position="175"/>
        <end position="184"/>
    </location>
</feature>
<feature type="compositionally biased region" description="Polar residues" evidence="11">
    <location>
        <begin position="152"/>
        <end position="168"/>
    </location>
</feature>